<reference evidence="7" key="1">
    <citation type="submission" date="2022-06" db="EMBL/GenBank/DDBJ databases">
        <title>Diverse halophilic archaea isolated from saline environments.</title>
        <authorList>
            <person name="Cui H.-L."/>
        </authorList>
    </citation>
    <scope>NUCLEOTIDE SEQUENCE</scope>
    <source>
        <strain evidence="7">WLHS1</strain>
    </source>
</reference>
<feature type="domain" description="ABC transporter" evidence="6">
    <location>
        <begin position="8"/>
        <end position="258"/>
    </location>
</feature>
<dbReference type="AlphaFoldDB" id="A0A9E7SUJ7"/>
<gene>
    <name evidence="7" type="ORF">NGM29_14345</name>
</gene>
<dbReference type="KEGG" id="sawl:NGM29_14345"/>
<comment type="similarity">
    <text evidence="1">Belongs to the ABC transporter superfamily.</text>
</comment>
<keyword evidence="8" id="KW-1185">Reference proteome</keyword>
<dbReference type="InterPro" id="IPR017871">
    <property type="entry name" value="ABC_transporter-like_CS"/>
</dbReference>
<dbReference type="InterPro" id="IPR003439">
    <property type="entry name" value="ABC_transporter-like_ATP-bd"/>
</dbReference>
<evidence type="ECO:0000256" key="3">
    <source>
        <dbReference type="ARBA" id="ARBA00022741"/>
    </source>
</evidence>
<dbReference type="RefSeq" id="WP_254157044.1">
    <property type="nucleotide sequence ID" value="NZ_CP100355.1"/>
</dbReference>
<dbReference type="GO" id="GO:0005524">
    <property type="term" value="F:ATP binding"/>
    <property type="evidence" value="ECO:0007669"/>
    <property type="project" value="UniProtKB-KW"/>
</dbReference>
<dbReference type="PROSITE" id="PS50893">
    <property type="entry name" value="ABC_TRANSPORTER_2"/>
    <property type="match status" value="1"/>
</dbReference>
<dbReference type="InterPro" id="IPR003593">
    <property type="entry name" value="AAA+_ATPase"/>
</dbReference>
<dbReference type="PROSITE" id="PS00211">
    <property type="entry name" value="ABC_TRANSPORTER_1"/>
    <property type="match status" value="1"/>
</dbReference>
<dbReference type="FunFam" id="3.40.50.300:FF:000016">
    <property type="entry name" value="Oligopeptide ABC transporter ATP-binding component"/>
    <property type="match status" value="1"/>
</dbReference>
<evidence type="ECO:0000256" key="5">
    <source>
        <dbReference type="SAM" id="MobiDB-lite"/>
    </source>
</evidence>
<keyword evidence="3" id="KW-0547">Nucleotide-binding</keyword>
<feature type="compositionally biased region" description="Basic and acidic residues" evidence="5">
    <location>
        <begin position="406"/>
        <end position="416"/>
    </location>
</feature>
<sequence length="442" mass="48477">MTEADPLLSVRNLEKHYPITEGLLRREVGTVRAVDGVSFDVQLGEAFGLVGESGCGKSTTALSVLRLEEPTGGDVRFDGDDVRAYDDDELRRFRRRAQLVLQDPDSALNPRRTVGESVEEPLRIHGLHGSQRRRHVVEDTLERVGLSAAAADQYPHEFSGGEKQRIAIARALVLNPDLIVADEPVSALDGRTKADVLELLGRLQREFDVAIVFISHDVDLVRRFCDRAAVMYLGEIVESGAVDKVFDEPRHPYTQLLVSSIPSLDPSAPHVGVEPLTDDLPDASDPPSGCRFHPRCPAIIPPADTTIPRDQWRGLVRFRFRLENDWTTADDVRAAVAGRESDDPATIGSVPATDDAVRSTFDLPAKLADPDLEAALTTAVESIEEGDLETARAHLAAPIETVCERESPTLETRTEGRPVACHRYDPSVPGEPETDLETTTTR</sequence>
<evidence type="ECO:0000256" key="1">
    <source>
        <dbReference type="ARBA" id="ARBA00005417"/>
    </source>
</evidence>
<feature type="region of interest" description="Disordered" evidence="5">
    <location>
        <begin position="406"/>
        <end position="442"/>
    </location>
</feature>
<evidence type="ECO:0000256" key="4">
    <source>
        <dbReference type="ARBA" id="ARBA00022840"/>
    </source>
</evidence>
<proteinExistence type="inferred from homology"/>
<dbReference type="PANTHER" id="PTHR43776:SF7">
    <property type="entry name" value="D,D-DIPEPTIDE TRANSPORT ATP-BINDING PROTEIN DDPF-RELATED"/>
    <property type="match status" value="1"/>
</dbReference>
<evidence type="ECO:0000259" key="6">
    <source>
        <dbReference type="PROSITE" id="PS50893"/>
    </source>
</evidence>
<keyword evidence="2" id="KW-0813">Transport</keyword>
<dbReference type="GO" id="GO:0016887">
    <property type="term" value="F:ATP hydrolysis activity"/>
    <property type="evidence" value="ECO:0007669"/>
    <property type="project" value="InterPro"/>
</dbReference>
<dbReference type="Proteomes" id="UP001056855">
    <property type="component" value="Chromosome"/>
</dbReference>
<protein>
    <submittedName>
        <fullName evidence="7">ATP-binding cassette domain-containing protein</fullName>
    </submittedName>
</protein>
<evidence type="ECO:0000256" key="2">
    <source>
        <dbReference type="ARBA" id="ARBA00022448"/>
    </source>
</evidence>
<organism evidence="7 8">
    <name type="scientific">Natronosalvus rutilus</name>
    <dbReference type="NCBI Taxonomy" id="2953753"/>
    <lineage>
        <taxon>Archaea</taxon>
        <taxon>Methanobacteriati</taxon>
        <taxon>Methanobacteriota</taxon>
        <taxon>Stenosarchaea group</taxon>
        <taxon>Halobacteria</taxon>
        <taxon>Halobacteriales</taxon>
        <taxon>Natrialbaceae</taxon>
        <taxon>Natronosalvus</taxon>
    </lineage>
</organism>
<dbReference type="InterPro" id="IPR050319">
    <property type="entry name" value="ABC_transp_ATP-bind"/>
</dbReference>
<dbReference type="SUPFAM" id="SSF52540">
    <property type="entry name" value="P-loop containing nucleoside triphosphate hydrolases"/>
    <property type="match status" value="1"/>
</dbReference>
<dbReference type="Gene3D" id="3.40.50.300">
    <property type="entry name" value="P-loop containing nucleotide triphosphate hydrolases"/>
    <property type="match status" value="1"/>
</dbReference>
<dbReference type="GeneID" id="73291249"/>
<evidence type="ECO:0000313" key="8">
    <source>
        <dbReference type="Proteomes" id="UP001056855"/>
    </source>
</evidence>
<dbReference type="EMBL" id="CP100355">
    <property type="protein sequence ID" value="UTF52947.1"/>
    <property type="molecule type" value="Genomic_DNA"/>
</dbReference>
<dbReference type="CDD" id="cd03257">
    <property type="entry name" value="ABC_NikE_OppD_transporters"/>
    <property type="match status" value="1"/>
</dbReference>
<dbReference type="InterPro" id="IPR013563">
    <property type="entry name" value="Oligopep_ABC_C"/>
</dbReference>
<dbReference type="GO" id="GO:0015833">
    <property type="term" value="P:peptide transport"/>
    <property type="evidence" value="ECO:0007669"/>
    <property type="project" value="InterPro"/>
</dbReference>
<dbReference type="Pfam" id="PF08352">
    <property type="entry name" value="oligo_HPY"/>
    <property type="match status" value="1"/>
</dbReference>
<evidence type="ECO:0000313" key="7">
    <source>
        <dbReference type="EMBL" id="UTF52947.1"/>
    </source>
</evidence>
<dbReference type="GO" id="GO:0055085">
    <property type="term" value="P:transmembrane transport"/>
    <property type="evidence" value="ECO:0007669"/>
    <property type="project" value="UniProtKB-ARBA"/>
</dbReference>
<dbReference type="Pfam" id="PF00005">
    <property type="entry name" value="ABC_tran"/>
    <property type="match status" value="1"/>
</dbReference>
<dbReference type="NCBIfam" id="TIGR01727">
    <property type="entry name" value="oligo_HPY"/>
    <property type="match status" value="1"/>
</dbReference>
<name>A0A9E7SUJ7_9EURY</name>
<keyword evidence="4 7" id="KW-0067">ATP-binding</keyword>
<accession>A0A9E7SUJ7</accession>
<dbReference type="SMART" id="SM00382">
    <property type="entry name" value="AAA"/>
    <property type="match status" value="1"/>
</dbReference>
<dbReference type="PANTHER" id="PTHR43776">
    <property type="entry name" value="TRANSPORT ATP-BINDING PROTEIN"/>
    <property type="match status" value="1"/>
</dbReference>
<dbReference type="InterPro" id="IPR027417">
    <property type="entry name" value="P-loop_NTPase"/>
</dbReference>